<reference evidence="3 4" key="2">
    <citation type="submission" date="2023-11" db="EMBL/GenBank/DDBJ databases">
        <authorList>
            <person name="Lara A.C."/>
            <person name="Chronakova A."/>
        </authorList>
    </citation>
    <scope>NUCLEOTIDE SEQUENCE [LARGE SCALE GENOMIC DNA]</scope>
    <source>
        <strain evidence="3 4">BCCO 10_0856</strain>
    </source>
</reference>
<reference evidence="3 4" key="1">
    <citation type="submission" date="2023-11" db="EMBL/GenBank/DDBJ databases">
        <title>Lentzea sokolovensis, sp. nov., Lentzea kristufkii, sp. nov., and Lentzea miocenensis, sp. nov., rare actinobacteria from Sokolov Coal Basin, Miocene lacustrine sediment, Czech Republic.</title>
        <authorList>
            <person name="Lara A."/>
            <person name="Kotroba L."/>
            <person name="Nouioui I."/>
            <person name="Neumann-Schaal M."/>
            <person name="Mast Y."/>
            <person name="Chronakova A."/>
        </authorList>
    </citation>
    <scope>NUCLEOTIDE SEQUENCE [LARGE SCALE GENOMIC DNA]</scope>
    <source>
        <strain evidence="3 4">BCCO 10_0856</strain>
    </source>
</reference>
<accession>A0ABU4TC66</accession>
<protein>
    <recommendedName>
        <fullName evidence="5">Short chain dehydrogenase</fullName>
    </recommendedName>
</protein>
<comment type="caution">
    <text evidence="3">The sequence shown here is derived from an EMBL/GenBank/DDBJ whole genome shotgun (WGS) entry which is preliminary data.</text>
</comment>
<evidence type="ECO:0008006" key="5">
    <source>
        <dbReference type="Google" id="ProtNLM"/>
    </source>
</evidence>
<evidence type="ECO:0000256" key="2">
    <source>
        <dbReference type="ARBA" id="ARBA00023002"/>
    </source>
</evidence>
<dbReference type="EMBL" id="JAXAVW010000038">
    <property type="protein sequence ID" value="MDX8035764.1"/>
    <property type="molecule type" value="Genomic_DNA"/>
</dbReference>
<dbReference type="InterPro" id="IPR036291">
    <property type="entry name" value="NAD(P)-bd_dom_sf"/>
</dbReference>
<dbReference type="PANTHER" id="PTHR24320:SF148">
    <property type="entry name" value="NAD(P)-BINDING ROSSMANN-FOLD SUPERFAMILY PROTEIN"/>
    <property type="match status" value="1"/>
</dbReference>
<evidence type="ECO:0000313" key="4">
    <source>
        <dbReference type="Proteomes" id="UP001285521"/>
    </source>
</evidence>
<gene>
    <name evidence="3" type="ORF">SK803_36670</name>
</gene>
<keyword evidence="2" id="KW-0560">Oxidoreductase</keyword>
<dbReference type="Gene3D" id="3.40.50.720">
    <property type="entry name" value="NAD(P)-binding Rossmann-like Domain"/>
    <property type="match status" value="1"/>
</dbReference>
<keyword evidence="4" id="KW-1185">Reference proteome</keyword>
<evidence type="ECO:0000313" key="3">
    <source>
        <dbReference type="EMBL" id="MDX8035764.1"/>
    </source>
</evidence>
<sequence>MVVSSTGHMLSPVVFDDVNFSFRRYDPWLAYGQSKTANVLFAVEATRRWANDGITANAVMPGAIYTNLQRHTEGRGSGTVDGRGEAPPLHGVARYALDPDSAARLWTYSETLLAKA</sequence>
<dbReference type="SUPFAM" id="SSF51735">
    <property type="entry name" value="NAD(P)-binding Rossmann-fold domains"/>
    <property type="match status" value="1"/>
</dbReference>
<organism evidence="3 4">
    <name type="scientific">Lentzea miocenica</name>
    <dbReference type="NCBI Taxonomy" id="3095431"/>
    <lineage>
        <taxon>Bacteria</taxon>
        <taxon>Bacillati</taxon>
        <taxon>Actinomycetota</taxon>
        <taxon>Actinomycetes</taxon>
        <taxon>Pseudonocardiales</taxon>
        <taxon>Pseudonocardiaceae</taxon>
        <taxon>Lentzea</taxon>
    </lineage>
</organism>
<evidence type="ECO:0000256" key="1">
    <source>
        <dbReference type="ARBA" id="ARBA00006484"/>
    </source>
</evidence>
<comment type="similarity">
    <text evidence="1">Belongs to the short-chain dehydrogenases/reductases (SDR) family.</text>
</comment>
<name>A0ABU4TC66_9PSEU</name>
<dbReference type="RefSeq" id="WP_319970783.1">
    <property type="nucleotide sequence ID" value="NZ_JAXAVW010000038.1"/>
</dbReference>
<dbReference type="Proteomes" id="UP001285521">
    <property type="component" value="Unassembled WGS sequence"/>
</dbReference>
<dbReference type="PANTHER" id="PTHR24320">
    <property type="entry name" value="RETINOL DEHYDROGENASE"/>
    <property type="match status" value="1"/>
</dbReference>
<proteinExistence type="inferred from homology"/>